<proteinExistence type="inferred from homology"/>
<dbReference type="GO" id="GO:0005840">
    <property type="term" value="C:ribosome"/>
    <property type="evidence" value="ECO:0007669"/>
    <property type="project" value="UniProtKB-KW"/>
</dbReference>
<evidence type="ECO:0000313" key="7">
    <source>
        <dbReference type="Proteomes" id="UP001142055"/>
    </source>
</evidence>
<evidence type="ECO:0000256" key="2">
    <source>
        <dbReference type="ARBA" id="ARBA00022980"/>
    </source>
</evidence>
<dbReference type="SMART" id="SM01413">
    <property type="entry name" value="Ribosomal_S19e"/>
    <property type="match status" value="1"/>
</dbReference>
<accession>A0A9Q0MCN0</accession>
<dbReference type="InterPro" id="IPR023631">
    <property type="entry name" value="Amidase_dom"/>
</dbReference>
<dbReference type="InterPro" id="IPR036390">
    <property type="entry name" value="WH_DNA-bd_sf"/>
</dbReference>
<protein>
    <recommendedName>
        <fullName evidence="5">Amidase domain-containing protein</fullName>
    </recommendedName>
</protein>
<evidence type="ECO:0000256" key="4">
    <source>
        <dbReference type="SAM" id="Coils"/>
    </source>
</evidence>
<dbReference type="PANTHER" id="PTHR43372">
    <property type="entry name" value="FATTY-ACID AMIDE HYDROLASE"/>
    <property type="match status" value="1"/>
</dbReference>
<evidence type="ECO:0000256" key="1">
    <source>
        <dbReference type="ARBA" id="ARBA00010014"/>
    </source>
</evidence>
<evidence type="ECO:0000313" key="6">
    <source>
        <dbReference type="EMBL" id="KAJ6223441.1"/>
    </source>
</evidence>
<gene>
    <name evidence="6" type="ORF">RDWZM_001986</name>
</gene>
<evidence type="ECO:0000259" key="5">
    <source>
        <dbReference type="Pfam" id="PF01425"/>
    </source>
</evidence>
<dbReference type="Pfam" id="PF01425">
    <property type="entry name" value="Amidase"/>
    <property type="match status" value="1"/>
</dbReference>
<keyword evidence="4" id="KW-0175">Coiled coil</keyword>
<feature type="coiled-coil region" evidence="4">
    <location>
        <begin position="190"/>
        <end position="217"/>
    </location>
</feature>
<keyword evidence="2" id="KW-0689">Ribosomal protein</keyword>
<dbReference type="AlphaFoldDB" id="A0A9Q0MCN0"/>
<feature type="domain" description="Amidase" evidence="5">
    <location>
        <begin position="174"/>
        <end position="611"/>
    </location>
</feature>
<dbReference type="PANTHER" id="PTHR43372:SF3">
    <property type="entry name" value="AT07710P-RELATED"/>
    <property type="match status" value="1"/>
</dbReference>
<dbReference type="InterPro" id="IPR052739">
    <property type="entry name" value="FAAH2"/>
</dbReference>
<dbReference type="GO" id="GO:0003735">
    <property type="term" value="F:structural constituent of ribosome"/>
    <property type="evidence" value="ECO:0007669"/>
    <property type="project" value="InterPro"/>
</dbReference>
<comment type="similarity">
    <text evidence="1">Belongs to the eukaryotic ribosomal protein eS19 family.</text>
</comment>
<dbReference type="InterPro" id="IPR001266">
    <property type="entry name" value="Ribosomal_eS19"/>
</dbReference>
<dbReference type="Pfam" id="PF01090">
    <property type="entry name" value="Ribosomal_S19e"/>
    <property type="match status" value="1"/>
</dbReference>
<evidence type="ECO:0000256" key="3">
    <source>
        <dbReference type="ARBA" id="ARBA00023274"/>
    </source>
</evidence>
<dbReference type="InterPro" id="IPR036928">
    <property type="entry name" value="AS_sf"/>
</dbReference>
<dbReference type="InterPro" id="IPR036388">
    <property type="entry name" value="WH-like_DNA-bd_sf"/>
</dbReference>
<organism evidence="6 7">
    <name type="scientific">Blomia tropicalis</name>
    <name type="common">Mite</name>
    <dbReference type="NCBI Taxonomy" id="40697"/>
    <lineage>
        <taxon>Eukaryota</taxon>
        <taxon>Metazoa</taxon>
        <taxon>Ecdysozoa</taxon>
        <taxon>Arthropoda</taxon>
        <taxon>Chelicerata</taxon>
        <taxon>Arachnida</taxon>
        <taxon>Acari</taxon>
        <taxon>Acariformes</taxon>
        <taxon>Sarcoptiformes</taxon>
        <taxon>Astigmata</taxon>
        <taxon>Glycyphagoidea</taxon>
        <taxon>Echimyopodidae</taxon>
        <taxon>Blomia</taxon>
    </lineage>
</organism>
<keyword evidence="3" id="KW-0687">Ribonucleoprotein</keyword>
<dbReference type="SUPFAM" id="SSF75304">
    <property type="entry name" value="Amidase signature (AS) enzymes"/>
    <property type="match status" value="1"/>
</dbReference>
<dbReference type="FunFam" id="1.10.10.10:FF:000118">
    <property type="entry name" value="40S ribosomal protein S19"/>
    <property type="match status" value="1"/>
</dbReference>
<dbReference type="SUPFAM" id="SSF46785">
    <property type="entry name" value="Winged helix' DNA-binding domain"/>
    <property type="match status" value="1"/>
</dbReference>
<keyword evidence="7" id="KW-1185">Reference proteome</keyword>
<dbReference type="GO" id="GO:0002181">
    <property type="term" value="P:cytoplasmic translation"/>
    <property type="evidence" value="ECO:0007669"/>
    <property type="project" value="UniProtKB-ARBA"/>
</dbReference>
<sequence>MNSQVKSIGVKDVDQSDFVVALSEFLKRSGKLKVPEWSDLVKTAVYKELAPYDDDWFYTRCASVARHLYHRKPVGVGALTKIYGGRYRRGVRPSHFARGGSNVARKTLQALEAINWVEKDANNGGRRLTSQGMKDLDRIAAQLKEAEKKKLVEEVGQPILSTKIKTGKIKSEHVVQAYIDRIGQVQPHINAIIDNRFEEALNEARQLDQQIEEQLSRNGKLDQSLQSKPFLGIPYSGKDSIAIKGLRFTSGIPDRKDTKAEVDSTFAELWRSAGAIPLCMSNVPELLLWWDTVNKSFGRTNNPYNKSLIPGGSTGGNASLISSAGSLLGMASDIGGSVRIPANFCGVYGHCCSVETVPLDNQWPPYVESRKKLVSWGPLTRYAADLRQMVKICTSKSEESLQIDKDVDVKNMKVYYITQFDDPSLTPVHEDVKQSIRIAAKHLQSLGATVREVKLTHMKDPFNIWMTKMSTDDVSQMPYEMTNRKGKVNLWLELIRCLLGMSPHTLIVIFTGIFQQLSATFGSNKSFYLKQHELLKKEIDQLLGDDGILLAPSHPEVGVKPISCLLKFKNTSYTGVFNTLRVCMTQIPLGLNPKGLPIGMQAISAHLNDHLPLKVAELLDKEFGGWVAPTEIKAK</sequence>
<dbReference type="GO" id="GO:0012505">
    <property type="term" value="C:endomembrane system"/>
    <property type="evidence" value="ECO:0007669"/>
    <property type="project" value="TreeGrafter"/>
</dbReference>
<dbReference type="GO" id="GO:1990904">
    <property type="term" value="C:ribonucleoprotein complex"/>
    <property type="evidence" value="ECO:0007669"/>
    <property type="project" value="UniProtKB-KW"/>
</dbReference>
<reference evidence="6" key="1">
    <citation type="submission" date="2022-12" db="EMBL/GenBank/DDBJ databases">
        <title>Genome assemblies of Blomia tropicalis.</title>
        <authorList>
            <person name="Cui Y."/>
        </authorList>
    </citation>
    <scope>NUCLEOTIDE SEQUENCE</scope>
    <source>
        <tissue evidence="6">Adult mites</tissue>
    </source>
</reference>
<dbReference type="Gene3D" id="3.90.1300.10">
    <property type="entry name" value="Amidase signature (AS) domain"/>
    <property type="match status" value="1"/>
</dbReference>
<dbReference type="OMA" id="LWNYLDY"/>
<name>A0A9Q0MCN0_BLOTA</name>
<comment type="caution">
    <text evidence="6">The sequence shown here is derived from an EMBL/GenBank/DDBJ whole genome shotgun (WGS) entry which is preliminary data.</text>
</comment>
<dbReference type="EMBL" id="JAPWDV010000001">
    <property type="protein sequence ID" value="KAJ6223441.1"/>
    <property type="molecule type" value="Genomic_DNA"/>
</dbReference>
<dbReference type="Gene3D" id="1.10.10.10">
    <property type="entry name" value="Winged helix-like DNA-binding domain superfamily/Winged helix DNA-binding domain"/>
    <property type="match status" value="1"/>
</dbReference>
<dbReference type="Proteomes" id="UP001142055">
    <property type="component" value="Chromosome 1"/>
</dbReference>